<evidence type="ECO:0000313" key="3">
    <source>
        <dbReference type="Proteomes" id="UP000256869"/>
    </source>
</evidence>
<gene>
    <name evidence="2" type="ORF">DFP95_107159</name>
</gene>
<feature type="compositionally biased region" description="Low complexity" evidence="1">
    <location>
        <begin position="58"/>
        <end position="73"/>
    </location>
</feature>
<organism evidence="2 3">
    <name type="scientific">Cohnella lupini</name>
    <dbReference type="NCBI Taxonomy" id="1294267"/>
    <lineage>
        <taxon>Bacteria</taxon>
        <taxon>Bacillati</taxon>
        <taxon>Bacillota</taxon>
        <taxon>Bacilli</taxon>
        <taxon>Bacillales</taxon>
        <taxon>Paenibacillaceae</taxon>
        <taxon>Cohnella</taxon>
    </lineage>
</organism>
<keyword evidence="3" id="KW-1185">Reference proteome</keyword>
<protein>
    <recommendedName>
        <fullName evidence="4">Collagen triple helix repeat protein</fullName>
    </recommendedName>
</protein>
<sequence length="267" mass="27849">MSCPVPVSKKKHRNCRKLTRRKGSAVKLARGKLKFIVVSPQGAAGLEGPQGPRGLVGPQGPTGAIGPQGPAGPQGIPGISGAGLLAFYNFFELPDPMVPGGPSITTLTLPVLPATLGPEQQVSGQFLSLSGIDASSRIALTVTLVWSFTFITEVAPQVSVASQIMEFSIFRDAPLTGIRICTVRDAGSVTQINNEGVATTFVTGTFTTAFDYTDVAVPGPTTRYYLTAAAGAAAGFGAPQNNFPVPITNFTNPTINEVFFSGKVIRR</sequence>
<reference evidence="2 3" key="1">
    <citation type="submission" date="2018-07" db="EMBL/GenBank/DDBJ databases">
        <title>Genomic Encyclopedia of Type Strains, Phase III (KMG-III): the genomes of soil and plant-associated and newly described type strains.</title>
        <authorList>
            <person name="Whitman W."/>
        </authorList>
    </citation>
    <scope>NUCLEOTIDE SEQUENCE [LARGE SCALE GENOMIC DNA]</scope>
    <source>
        <strain evidence="2 3">CECT 8236</strain>
    </source>
</reference>
<evidence type="ECO:0000256" key="1">
    <source>
        <dbReference type="SAM" id="MobiDB-lite"/>
    </source>
</evidence>
<proteinExistence type="predicted"/>
<dbReference type="AlphaFoldDB" id="A0A3D9ICE3"/>
<evidence type="ECO:0000313" key="2">
    <source>
        <dbReference type="EMBL" id="RED59320.1"/>
    </source>
</evidence>
<comment type="caution">
    <text evidence="2">The sequence shown here is derived from an EMBL/GenBank/DDBJ whole genome shotgun (WGS) entry which is preliminary data.</text>
</comment>
<name>A0A3D9ICE3_9BACL</name>
<accession>A0A3D9ICE3</accession>
<feature type="region of interest" description="Disordered" evidence="1">
    <location>
        <begin position="46"/>
        <end position="73"/>
    </location>
</feature>
<dbReference type="EMBL" id="QRDY01000007">
    <property type="protein sequence ID" value="RED59320.1"/>
    <property type="molecule type" value="Genomic_DNA"/>
</dbReference>
<evidence type="ECO:0008006" key="4">
    <source>
        <dbReference type="Google" id="ProtNLM"/>
    </source>
</evidence>
<dbReference type="RefSeq" id="WP_115993367.1">
    <property type="nucleotide sequence ID" value="NZ_QRDY01000007.1"/>
</dbReference>
<dbReference type="OrthoDB" id="2617672at2"/>
<dbReference type="Proteomes" id="UP000256869">
    <property type="component" value="Unassembled WGS sequence"/>
</dbReference>